<evidence type="ECO:0000313" key="2">
    <source>
        <dbReference type="Proteomes" id="UP000435036"/>
    </source>
</evidence>
<dbReference type="Pfam" id="PF16407">
    <property type="entry name" value="PKD_2"/>
    <property type="match status" value="1"/>
</dbReference>
<gene>
    <name evidence="1" type="ORF">GQF63_15560</name>
</gene>
<name>A0A6N8L2Y4_9SPHI</name>
<dbReference type="AlphaFoldDB" id="A0A6N8L2Y4"/>
<dbReference type="RefSeq" id="WP_160370161.1">
    <property type="nucleotide sequence ID" value="NZ_WSQA01000013.1"/>
</dbReference>
<proteinExistence type="predicted"/>
<organism evidence="1 2">
    <name type="scientific">Sphingobacterium humi</name>
    <dbReference type="NCBI Taxonomy" id="1796905"/>
    <lineage>
        <taxon>Bacteria</taxon>
        <taxon>Pseudomonadati</taxon>
        <taxon>Bacteroidota</taxon>
        <taxon>Sphingobacteriia</taxon>
        <taxon>Sphingobacteriales</taxon>
        <taxon>Sphingobacteriaceae</taxon>
        <taxon>Sphingobacterium</taxon>
    </lineage>
</organism>
<dbReference type="EMBL" id="WSQA01000013">
    <property type="protein sequence ID" value="MVZ63444.1"/>
    <property type="molecule type" value="Genomic_DNA"/>
</dbReference>
<sequence length="525" mass="58459">MKTSSTLILCFFIALFSSCNKDLGNYDYIEADSLLVTNLKDTIDIKLGENLKITPNLASKTNQINQENLSFEWVAYDKSQVEASQKRKILSTKKDIDVLPVLTIGTYPVYLSITDNETGSIWTYPFTLNIKGAYQKYGWFVLSDIADKGHLSFIEDNPEKWNSYPKTYHDFQNVLFSELDGSPLAINGKPKSLVNHTNMNAVVRAAKNYLYINTSEGTTLINVSDGMLYNPSKYTFLNETASGNPTSADREFVFTAGSAMAMKNGDLYSMQYTMQTYYNVPVNNEASGKTYKLSPFVALPMGNGGGNILLFDSEAKRFMTYKHGSARAAALSSEGQAIDVTDTQMDLVWMGHTLAFDGQAIAVMKDKAGKLFLLRMTYTANAVFRVESLTELDATFTDINQAKHFAVDNLYGYFFYATDNKLYQYDLDAKVLKLAKDYAGRKITLLKAPHQAALKPGTPTFTKYQERLEPILFSILVGSNTESAPTNSGKLEVLRVSPLMGPLKESFKPFEGMGKIVDAVYIDNA</sequence>
<reference evidence="1 2" key="1">
    <citation type="submission" date="2019-12" db="EMBL/GenBank/DDBJ databases">
        <authorList>
            <person name="Dong K."/>
        </authorList>
    </citation>
    <scope>NUCLEOTIDE SEQUENCE [LARGE SCALE GENOMIC DNA]</scope>
    <source>
        <strain evidence="1 2">JCM 31225</strain>
    </source>
</reference>
<evidence type="ECO:0000313" key="1">
    <source>
        <dbReference type="EMBL" id="MVZ63444.1"/>
    </source>
</evidence>
<comment type="caution">
    <text evidence="1">The sequence shown here is derived from an EMBL/GenBank/DDBJ whole genome shotgun (WGS) entry which is preliminary data.</text>
</comment>
<protein>
    <recommendedName>
        <fullName evidence="3">PKD-like family protein</fullName>
    </recommendedName>
</protein>
<dbReference type="InterPro" id="IPR032183">
    <property type="entry name" value="PKD-like"/>
</dbReference>
<dbReference type="Proteomes" id="UP000435036">
    <property type="component" value="Unassembled WGS sequence"/>
</dbReference>
<dbReference type="PROSITE" id="PS51257">
    <property type="entry name" value="PROKAR_LIPOPROTEIN"/>
    <property type="match status" value="1"/>
</dbReference>
<keyword evidence="2" id="KW-1185">Reference proteome</keyword>
<accession>A0A6N8L2Y4</accession>
<evidence type="ECO:0008006" key="3">
    <source>
        <dbReference type="Google" id="ProtNLM"/>
    </source>
</evidence>
<dbReference type="OrthoDB" id="1095195at2"/>